<name>A0A1S2LCG0_9BACI</name>
<keyword evidence="3" id="KW-1185">Reference proteome</keyword>
<reference evidence="2 3" key="1">
    <citation type="submission" date="2016-10" db="EMBL/GenBank/DDBJ databases">
        <title>Draft genome sequences of four alkaliphilic bacteria belonging to the Anaerobacillus genus.</title>
        <authorList>
            <person name="Bassil N.M."/>
            <person name="Lloyd J.R."/>
        </authorList>
    </citation>
    <scope>NUCLEOTIDE SEQUENCE [LARGE SCALE GENOMIC DNA]</scope>
    <source>
        <strain evidence="2 3">DSM 15340</strain>
    </source>
</reference>
<evidence type="ECO:0000313" key="3">
    <source>
        <dbReference type="Proteomes" id="UP000180098"/>
    </source>
</evidence>
<organism evidence="2 3">
    <name type="scientific">Anaerobacillus arseniciselenatis</name>
    <dbReference type="NCBI Taxonomy" id="85682"/>
    <lineage>
        <taxon>Bacteria</taxon>
        <taxon>Bacillati</taxon>
        <taxon>Bacillota</taxon>
        <taxon>Bacilli</taxon>
        <taxon>Bacillales</taxon>
        <taxon>Bacillaceae</taxon>
        <taxon>Anaerobacillus</taxon>
    </lineage>
</organism>
<evidence type="ECO:0008006" key="4">
    <source>
        <dbReference type="Google" id="ProtNLM"/>
    </source>
</evidence>
<proteinExistence type="predicted"/>
<dbReference type="InterPro" id="IPR024217">
    <property type="entry name" value="DUF3813"/>
</dbReference>
<dbReference type="Proteomes" id="UP000180098">
    <property type="component" value="Unassembled WGS sequence"/>
</dbReference>
<protein>
    <recommendedName>
        <fullName evidence="4">DUF3813 domain-containing protein</fullName>
    </recommendedName>
</protein>
<keyword evidence="1" id="KW-0175">Coiled coil</keyword>
<evidence type="ECO:0000256" key="1">
    <source>
        <dbReference type="SAM" id="Coils"/>
    </source>
</evidence>
<dbReference type="AlphaFoldDB" id="A0A1S2LCG0"/>
<accession>A0A1S2LCG0</accession>
<feature type="coiled-coil region" evidence="1">
    <location>
        <begin position="29"/>
        <end position="71"/>
    </location>
</feature>
<sequence length="77" mass="8605">MGNRLFQQARNAVEQAEMQVQSATTPEQLALAQEEILKAKNNLSSAFAQSTTAEKRQLAELQNNIENLEQTLPEEMS</sequence>
<evidence type="ECO:0000313" key="2">
    <source>
        <dbReference type="EMBL" id="OIJ10182.1"/>
    </source>
</evidence>
<dbReference type="RefSeq" id="WP_071313946.1">
    <property type="nucleotide sequence ID" value="NZ_MLQQ01000040.1"/>
</dbReference>
<dbReference type="Pfam" id="PF12758">
    <property type="entry name" value="DUF3813"/>
    <property type="match status" value="1"/>
</dbReference>
<dbReference type="EMBL" id="MLQQ01000040">
    <property type="protein sequence ID" value="OIJ10182.1"/>
    <property type="molecule type" value="Genomic_DNA"/>
</dbReference>
<comment type="caution">
    <text evidence="2">The sequence shown here is derived from an EMBL/GenBank/DDBJ whole genome shotgun (WGS) entry which is preliminary data.</text>
</comment>
<dbReference type="OrthoDB" id="2692217at2"/>
<gene>
    <name evidence="2" type="ORF">BKP35_13805</name>
</gene>